<dbReference type="OrthoDB" id="9787483at2"/>
<comment type="subcellular location">
    <subcellularLocation>
        <location evidence="1">Cytoplasm</location>
    </subcellularLocation>
</comment>
<comment type="similarity">
    <text evidence="2">Belongs to the DsrE/TusD family.</text>
</comment>
<dbReference type="RefSeq" id="WP_147712863.1">
    <property type="nucleotide sequence ID" value="NZ_VKAD01000001.1"/>
</dbReference>
<dbReference type="PANTHER" id="PTHR34874">
    <property type="entry name" value="PROTEIN YCHN"/>
    <property type="match status" value="1"/>
</dbReference>
<gene>
    <name evidence="5" type="primary">tusD</name>
    <name evidence="5" type="ORF">FME95_02565</name>
</gene>
<evidence type="ECO:0000313" key="5">
    <source>
        <dbReference type="EMBL" id="TXR53471.1"/>
    </source>
</evidence>
<dbReference type="PANTHER" id="PTHR34874:SF3">
    <property type="entry name" value="SULFURTRANSFERASE TUSD"/>
    <property type="match status" value="1"/>
</dbReference>
<evidence type="ECO:0000313" key="6">
    <source>
        <dbReference type="Proteomes" id="UP000321764"/>
    </source>
</evidence>
<dbReference type="Pfam" id="PF02635">
    <property type="entry name" value="DsrE"/>
    <property type="match status" value="1"/>
</dbReference>
<dbReference type="NCBIfam" id="NF001237">
    <property type="entry name" value="PRK00207.1"/>
    <property type="match status" value="1"/>
</dbReference>
<proteinExistence type="inferred from homology"/>
<dbReference type="SUPFAM" id="SSF75169">
    <property type="entry name" value="DsrEFH-like"/>
    <property type="match status" value="1"/>
</dbReference>
<evidence type="ECO:0000256" key="2">
    <source>
        <dbReference type="ARBA" id="ARBA00007067"/>
    </source>
</evidence>
<keyword evidence="4 5" id="KW-0808">Transferase</keyword>
<dbReference type="GO" id="GO:0016783">
    <property type="term" value="F:sulfurtransferase activity"/>
    <property type="evidence" value="ECO:0007669"/>
    <property type="project" value="InterPro"/>
</dbReference>
<name>A0A5C8Z8I5_9GAMM</name>
<dbReference type="GO" id="GO:0002143">
    <property type="term" value="P:tRNA wobble position uridine thiolation"/>
    <property type="evidence" value="ECO:0007669"/>
    <property type="project" value="TreeGrafter"/>
</dbReference>
<keyword evidence="6" id="KW-1185">Reference proteome</keyword>
<sequence>MNIQLNIYGSPLASNAASNALQFAQLCLENGHAIKRCFFYFDAVYLGLDSQAPSSDEQNLLAGWQQLAEQQVPLLLCIAAASNRGVLDKAEAERYAKPFAPMNEVFELVGLGQWAAGFRDTDKIISFK</sequence>
<dbReference type="InterPro" id="IPR027396">
    <property type="entry name" value="DsrEFH-like"/>
</dbReference>
<accession>A0A5C8Z8I5</accession>
<dbReference type="AlphaFoldDB" id="A0A5C8Z8I5"/>
<protein>
    <submittedName>
        <fullName evidence="5">Sulfurtransferase complex subunit TusD</fullName>
    </submittedName>
</protein>
<evidence type="ECO:0000256" key="4">
    <source>
        <dbReference type="ARBA" id="ARBA00022679"/>
    </source>
</evidence>
<dbReference type="InterPro" id="IPR003787">
    <property type="entry name" value="Sulphur_relay_DsrE/F-like"/>
</dbReference>
<comment type="caution">
    <text evidence="5">The sequence shown here is derived from an EMBL/GenBank/DDBJ whole genome shotgun (WGS) entry which is preliminary data.</text>
</comment>
<dbReference type="Proteomes" id="UP000321764">
    <property type="component" value="Unassembled WGS sequence"/>
</dbReference>
<dbReference type="NCBIfam" id="TIGR03012">
    <property type="entry name" value="sulf_tusD_dsrE"/>
    <property type="match status" value="1"/>
</dbReference>
<organism evidence="5 6">
    <name type="scientific">Reinekea thalattae</name>
    <dbReference type="NCBI Taxonomy" id="2593301"/>
    <lineage>
        <taxon>Bacteria</taxon>
        <taxon>Pseudomonadati</taxon>
        <taxon>Pseudomonadota</taxon>
        <taxon>Gammaproteobacteria</taxon>
        <taxon>Oceanospirillales</taxon>
        <taxon>Saccharospirillaceae</taxon>
        <taxon>Reinekea</taxon>
    </lineage>
</organism>
<dbReference type="Gene3D" id="3.40.1260.10">
    <property type="entry name" value="DsrEFH-like"/>
    <property type="match status" value="1"/>
</dbReference>
<evidence type="ECO:0000256" key="1">
    <source>
        <dbReference type="ARBA" id="ARBA00004496"/>
    </source>
</evidence>
<evidence type="ECO:0000256" key="3">
    <source>
        <dbReference type="ARBA" id="ARBA00022490"/>
    </source>
</evidence>
<dbReference type="GO" id="GO:0097163">
    <property type="term" value="F:sulfur carrier activity"/>
    <property type="evidence" value="ECO:0007669"/>
    <property type="project" value="TreeGrafter"/>
</dbReference>
<dbReference type="GO" id="GO:1990228">
    <property type="term" value="C:sulfurtransferase complex"/>
    <property type="evidence" value="ECO:0007669"/>
    <property type="project" value="TreeGrafter"/>
</dbReference>
<dbReference type="InterPro" id="IPR017463">
    <property type="entry name" value="Sulphur_relay_TusD/DsrE"/>
</dbReference>
<keyword evidence="3" id="KW-0963">Cytoplasm</keyword>
<reference evidence="5 6" key="1">
    <citation type="submission" date="2019-07" db="EMBL/GenBank/DDBJ databases">
        <title>Reinekea sp. strain SSH23 genome sequencing and assembly.</title>
        <authorList>
            <person name="Kim I."/>
        </authorList>
    </citation>
    <scope>NUCLEOTIDE SEQUENCE [LARGE SCALE GENOMIC DNA]</scope>
    <source>
        <strain evidence="5 6">SSH23</strain>
    </source>
</reference>
<dbReference type="EMBL" id="VKAD01000001">
    <property type="protein sequence ID" value="TXR53471.1"/>
    <property type="molecule type" value="Genomic_DNA"/>
</dbReference>